<dbReference type="Proteomes" id="UP001055811">
    <property type="component" value="Linkage Group LG08"/>
</dbReference>
<evidence type="ECO:0000313" key="2">
    <source>
        <dbReference type="Proteomes" id="UP001055811"/>
    </source>
</evidence>
<evidence type="ECO:0000313" key="1">
    <source>
        <dbReference type="EMBL" id="KAI3700797.1"/>
    </source>
</evidence>
<protein>
    <submittedName>
        <fullName evidence="1">Uncharacterized protein</fullName>
    </submittedName>
</protein>
<name>A0ACB8ZTA9_CICIN</name>
<gene>
    <name evidence="1" type="ORF">L2E82_45435</name>
</gene>
<proteinExistence type="predicted"/>
<sequence length="372" mass="42584">MEQICNDIHEDKTMDSSMLFIQEDHDHLPDQFIWSNDPHVSQTAIGVLDAPIIDLQGFFRHDKEATLHAANLVKKSCVSHGVFQIVNHGIDPSLLALVDEHARAFFKLPITEKLKYKKKEGSVVGFTSAHAHRFAKNLPWKEMLTLEYHENGPDEIVADFFKSALGGQLKETGLIYQNYCHSLKKLALEIFELLDISLGGVDGHQYYRELFKDCISLLRCNYYPRCNQPNLTNGVGPHCDPTSITLLYQDQVGGLEVFTDNKWKSVPPHRDALVVILGDTFKALSNGKYQSCLHRVIVNNYTPRLSLAFFVNPRGDKVLKPPQQLVEEHGGREYPDFTWEEYFYFTQKHYRPDGDTLENFTKWLSSNRATNI</sequence>
<organism evidence="1 2">
    <name type="scientific">Cichorium intybus</name>
    <name type="common">Chicory</name>
    <dbReference type="NCBI Taxonomy" id="13427"/>
    <lineage>
        <taxon>Eukaryota</taxon>
        <taxon>Viridiplantae</taxon>
        <taxon>Streptophyta</taxon>
        <taxon>Embryophyta</taxon>
        <taxon>Tracheophyta</taxon>
        <taxon>Spermatophyta</taxon>
        <taxon>Magnoliopsida</taxon>
        <taxon>eudicotyledons</taxon>
        <taxon>Gunneridae</taxon>
        <taxon>Pentapetalae</taxon>
        <taxon>asterids</taxon>
        <taxon>campanulids</taxon>
        <taxon>Asterales</taxon>
        <taxon>Asteraceae</taxon>
        <taxon>Cichorioideae</taxon>
        <taxon>Cichorieae</taxon>
        <taxon>Cichoriinae</taxon>
        <taxon>Cichorium</taxon>
    </lineage>
</organism>
<comment type="caution">
    <text evidence="1">The sequence shown here is derived from an EMBL/GenBank/DDBJ whole genome shotgun (WGS) entry which is preliminary data.</text>
</comment>
<dbReference type="EMBL" id="CM042016">
    <property type="protein sequence ID" value="KAI3700797.1"/>
    <property type="molecule type" value="Genomic_DNA"/>
</dbReference>
<reference evidence="2" key="1">
    <citation type="journal article" date="2022" name="Mol. Ecol. Resour.">
        <title>The genomes of chicory, endive, great burdock and yacon provide insights into Asteraceae palaeo-polyploidization history and plant inulin production.</title>
        <authorList>
            <person name="Fan W."/>
            <person name="Wang S."/>
            <person name="Wang H."/>
            <person name="Wang A."/>
            <person name="Jiang F."/>
            <person name="Liu H."/>
            <person name="Zhao H."/>
            <person name="Xu D."/>
            <person name="Zhang Y."/>
        </authorList>
    </citation>
    <scope>NUCLEOTIDE SEQUENCE [LARGE SCALE GENOMIC DNA]</scope>
    <source>
        <strain evidence="2">cv. Punajuju</strain>
    </source>
</reference>
<reference evidence="1 2" key="2">
    <citation type="journal article" date="2022" name="Mol. Ecol. Resour.">
        <title>The genomes of chicory, endive, great burdock and yacon provide insights into Asteraceae paleo-polyploidization history and plant inulin production.</title>
        <authorList>
            <person name="Fan W."/>
            <person name="Wang S."/>
            <person name="Wang H."/>
            <person name="Wang A."/>
            <person name="Jiang F."/>
            <person name="Liu H."/>
            <person name="Zhao H."/>
            <person name="Xu D."/>
            <person name="Zhang Y."/>
        </authorList>
    </citation>
    <scope>NUCLEOTIDE SEQUENCE [LARGE SCALE GENOMIC DNA]</scope>
    <source>
        <strain evidence="2">cv. Punajuju</strain>
        <tissue evidence="1">Leaves</tissue>
    </source>
</reference>
<accession>A0ACB8ZTA9</accession>
<keyword evidence="2" id="KW-1185">Reference proteome</keyword>